<keyword evidence="1" id="KW-1133">Transmembrane helix</keyword>
<comment type="caution">
    <text evidence="2">The sequence shown here is derived from an EMBL/GenBank/DDBJ whole genome shotgun (WGS) entry which is preliminary data.</text>
</comment>
<name>A0A1Y2DGD3_9BASI</name>
<dbReference type="AlphaFoldDB" id="A0A1Y2DGD3"/>
<accession>A0A1Y2DGD3</accession>
<dbReference type="EMBL" id="MCGR01000079">
    <property type="protein sequence ID" value="ORY58332.1"/>
    <property type="molecule type" value="Genomic_DNA"/>
</dbReference>
<dbReference type="PANTHER" id="PTHR37919">
    <property type="entry name" value="PROTEIN CBG05606"/>
    <property type="match status" value="1"/>
</dbReference>
<protein>
    <recommendedName>
        <fullName evidence="4">Emopamil-binding protein</fullName>
    </recommendedName>
</protein>
<feature type="transmembrane region" description="Helical" evidence="1">
    <location>
        <begin position="141"/>
        <end position="162"/>
    </location>
</feature>
<evidence type="ECO:0000256" key="1">
    <source>
        <dbReference type="SAM" id="Phobius"/>
    </source>
</evidence>
<dbReference type="Proteomes" id="UP000193467">
    <property type="component" value="Unassembled WGS sequence"/>
</dbReference>
<evidence type="ECO:0000313" key="3">
    <source>
        <dbReference type="Proteomes" id="UP000193467"/>
    </source>
</evidence>
<gene>
    <name evidence="2" type="ORF">BCR35DRAFT_309449</name>
</gene>
<keyword evidence="1" id="KW-0812">Transmembrane</keyword>
<keyword evidence="3" id="KW-1185">Reference proteome</keyword>
<feature type="transmembrane region" description="Helical" evidence="1">
    <location>
        <begin position="15"/>
        <end position="35"/>
    </location>
</feature>
<dbReference type="STRING" id="106004.A0A1Y2DGD3"/>
<proteinExistence type="predicted"/>
<dbReference type="InParanoid" id="A0A1Y2DGD3"/>
<evidence type="ECO:0000313" key="2">
    <source>
        <dbReference type="EMBL" id="ORY58332.1"/>
    </source>
</evidence>
<evidence type="ECO:0008006" key="4">
    <source>
        <dbReference type="Google" id="ProtNLM"/>
    </source>
</evidence>
<reference evidence="2 3" key="1">
    <citation type="submission" date="2016-07" db="EMBL/GenBank/DDBJ databases">
        <title>Pervasive Adenine N6-methylation of Active Genes in Fungi.</title>
        <authorList>
            <consortium name="DOE Joint Genome Institute"/>
            <person name="Mondo S.J."/>
            <person name="Dannebaum R.O."/>
            <person name="Kuo R.C."/>
            <person name="Labutti K."/>
            <person name="Haridas S."/>
            <person name="Kuo A."/>
            <person name="Salamov A."/>
            <person name="Ahrendt S.R."/>
            <person name="Lipzen A."/>
            <person name="Sullivan W."/>
            <person name="Andreopoulos W.B."/>
            <person name="Clum A."/>
            <person name="Lindquist E."/>
            <person name="Daum C."/>
            <person name="Ramamoorthy G.K."/>
            <person name="Gryganskyi A."/>
            <person name="Culley D."/>
            <person name="Magnuson J.K."/>
            <person name="James T.Y."/>
            <person name="O'Malley M.A."/>
            <person name="Stajich J.E."/>
            <person name="Spatafora J.W."/>
            <person name="Visel A."/>
            <person name="Grigoriev I.V."/>
        </authorList>
    </citation>
    <scope>NUCLEOTIDE SEQUENCE [LARGE SCALE GENOMIC DNA]</scope>
    <source>
        <strain evidence="2 3">62-1032</strain>
    </source>
</reference>
<sequence>MAGLQQAEHRSPTWIRAWFILSAIVVMWDVGYCLARPHSFQGGKWHWIWWPYSLYERTDVIYSPEYYATGAGFTSAQAYLNIVETGVNLLYVFLAGRKSPVAILAGFIGVLFTFWKTVLYWLQDQQCGWCYTGQNSQRDWWLLFALPNGLWLVIPGLIAIIFGRELAAGLRAGAKAKVL</sequence>
<dbReference type="OrthoDB" id="2532678at2759"/>
<organism evidence="2 3">
    <name type="scientific">Leucosporidium creatinivorum</name>
    <dbReference type="NCBI Taxonomy" id="106004"/>
    <lineage>
        <taxon>Eukaryota</taxon>
        <taxon>Fungi</taxon>
        <taxon>Dikarya</taxon>
        <taxon>Basidiomycota</taxon>
        <taxon>Pucciniomycotina</taxon>
        <taxon>Microbotryomycetes</taxon>
        <taxon>Leucosporidiales</taxon>
        <taxon>Leucosporidium</taxon>
    </lineage>
</organism>
<feature type="transmembrane region" description="Helical" evidence="1">
    <location>
        <begin position="101"/>
        <end position="121"/>
    </location>
</feature>
<dbReference type="PANTHER" id="PTHR37919:SF2">
    <property type="entry name" value="EXPERA DOMAIN-CONTAINING PROTEIN"/>
    <property type="match status" value="1"/>
</dbReference>
<keyword evidence="1" id="KW-0472">Membrane</keyword>